<keyword evidence="9" id="KW-0650">Protein phosphatase inhibitor</keyword>
<dbReference type="Proteomes" id="UP000050791">
    <property type="component" value="Unassembled WGS sequence"/>
</dbReference>
<dbReference type="Gene3D" id="3.30.160.60">
    <property type="entry name" value="Classic Zinc Finger"/>
    <property type="match status" value="3"/>
</dbReference>
<dbReference type="InterPro" id="IPR036658">
    <property type="entry name" value="CPI-17_sf"/>
</dbReference>
<dbReference type="InterPro" id="IPR013087">
    <property type="entry name" value="Znf_C2H2_type"/>
</dbReference>
<feature type="compositionally biased region" description="Polar residues" evidence="10">
    <location>
        <begin position="333"/>
        <end position="344"/>
    </location>
</feature>
<dbReference type="Pfam" id="PF05361">
    <property type="entry name" value="PP1_inhibitor"/>
    <property type="match status" value="1"/>
</dbReference>
<keyword evidence="8" id="KW-0539">Nucleus</keyword>
<evidence type="ECO:0000313" key="13">
    <source>
        <dbReference type="WBParaSite" id="SMTH1_32550.1"/>
    </source>
</evidence>
<keyword evidence="6" id="KW-0863">Zinc-finger</keyword>
<dbReference type="GO" id="GO:0003676">
    <property type="term" value="F:nucleic acid binding"/>
    <property type="evidence" value="ECO:0007669"/>
    <property type="project" value="InterPro"/>
</dbReference>
<proteinExistence type="inferred from homology"/>
<evidence type="ECO:0000256" key="5">
    <source>
        <dbReference type="ARBA" id="ARBA00022737"/>
    </source>
</evidence>
<feature type="domain" description="C2H2-type" evidence="11">
    <location>
        <begin position="214"/>
        <end position="236"/>
    </location>
</feature>
<dbReference type="InterPro" id="IPR022755">
    <property type="entry name" value="Znf_C2H2_jaz"/>
</dbReference>
<protein>
    <recommendedName>
        <fullName evidence="11">C2H2-type domain-containing protein</fullName>
    </recommendedName>
</protein>
<dbReference type="SUPFAM" id="SSF57667">
    <property type="entry name" value="beta-beta-alpha zinc fingers"/>
    <property type="match status" value="3"/>
</dbReference>
<organism evidence="12 13">
    <name type="scientific">Schistosoma mattheei</name>
    <dbReference type="NCBI Taxonomy" id="31246"/>
    <lineage>
        <taxon>Eukaryota</taxon>
        <taxon>Metazoa</taxon>
        <taxon>Spiralia</taxon>
        <taxon>Lophotrochozoa</taxon>
        <taxon>Platyhelminthes</taxon>
        <taxon>Trematoda</taxon>
        <taxon>Digenea</taxon>
        <taxon>Strigeidida</taxon>
        <taxon>Schistosomatoidea</taxon>
        <taxon>Schistosomatidae</taxon>
        <taxon>Schistosoma</taxon>
    </lineage>
</organism>
<evidence type="ECO:0000256" key="4">
    <source>
        <dbReference type="ARBA" id="ARBA00022723"/>
    </source>
</evidence>
<evidence type="ECO:0000256" key="6">
    <source>
        <dbReference type="ARBA" id="ARBA00022771"/>
    </source>
</evidence>
<dbReference type="Pfam" id="PF12171">
    <property type="entry name" value="zf-C2H2_jaz"/>
    <property type="match status" value="1"/>
</dbReference>
<evidence type="ECO:0000256" key="8">
    <source>
        <dbReference type="ARBA" id="ARBA00023242"/>
    </source>
</evidence>
<dbReference type="PANTHER" id="PTHR46144:SF6">
    <property type="entry name" value="C2H2-TYPE DOMAIN-CONTAINING PROTEIN"/>
    <property type="match status" value="1"/>
</dbReference>
<evidence type="ECO:0000259" key="11">
    <source>
        <dbReference type="PROSITE" id="PS00028"/>
    </source>
</evidence>
<feature type="domain" description="C2H2-type" evidence="11">
    <location>
        <begin position="160"/>
        <end position="182"/>
    </location>
</feature>
<dbReference type="AlphaFoldDB" id="A0AA85B4I3"/>
<keyword evidence="7" id="KW-0862">Zinc</keyword>
<evidence type="ECO:0000256" key="7">
    <source>
        <dbReference type="ARBA" id="ARBA00022833"/>
    </source>
</evidence>
<dbReference type="GO" id="GO:0004864">
    <property type="term" value="F:protein phosphatase inhibitor activity"/>
    <property type="evidence" value="ECO:0007669"/>
    <property type="project" value="UniProtKB-KW"/>
</dbReference>
<comment type="similarity">
    <text evidence="2">Belongs to the PP1 inhibitor family.</text>
</comment>
<dbReference type="PROSITE" id="PS00028">
    <property type="entry name" value="ZINC_FINGER_C2H2_1"/>
    <property type="match status" value="2"/>
</dbReference>
<evidence type="ECO:0000256" key="3">
    <source>
        <dbReference type="ARBA" id="ARBA00022553"/>
    </source>
</evidence>
<dbReference type="GO" id="GO:0005634">
    <property type="term" value="C:nucleus"/>
    <property type="evidence" value="ECO:0007669"/>
    <property type="project" value="UniProtKB-SubCell"/>
</dbReference>
<evidence type="ECO:0000313" key="12">
    <source>
        <dbReference type="Proteomes" id="UP000050791"/>
    </source>
</evidence>
<dbReference type="GO" id="GO:0005737">
    <property type="term" value="C:cytoplasm"/>
    <property type="evidence" value="ECO:0007669"/>
    <property type="project" value="InterPro"/>
</dbReference>
<dbReference type="InterPro" id="IPR008025">
    <property type="entry name" value="CPI-17"/>
</dbReference>
<evidence type="ECO:0000256" key="1">
    <source>
        <dbReference type="ARBA" id="ARBA00004123"/>
    </source>
</evidence>
<dbReference type="SMART" id="SM00451">
    <property type="entry name" value="ZnF_U1"/>
    <property type="match status" value="3"/>
</dbReference>
<dbReference type="Pfam" id="PF12874">
    <property type="entry name" value="zf-met"/>
    <property type="match status" value="2"/>
</dbReference>
<keyword evidence="4" id="KW-0479">Metal-binding</keyword>
<evidence type="ECO:0000256" key="2">
    <source>
        <dbReference type="ARBA" id="ARBA00005483"/>
    </source>
</evidence>
<dbReference type="InterPro" id="IPR051868">
    <property type="entry name" value="ZN346_ZMAT4"/>
</dbReference>
<keyword evidence="5" id="KW-0677">Repeat</keyword>
<name>A0AA85B4I3_9TREM</name>
<dbReference type="GO" id="GO:0008270">
    <property type="term" value="F:zinc ion binding"/>
    <property type="evidence" value="ECO:0007669"/>
    <property type="project" value="UniProtKB-KW"/>
</dbReference>
<comment type="subcellular location">
    <subcellularLocation>
        <location evidence="1">Nucleus</location>
    </subcellularLocation>
</comment>
<keyword evidence="3" id="KW-0597">Phosphoprotein</keyword>
<dbReference type="InterPro" id="IPR003604">
    <property type="entry name" value="Matrin/U1-like-C_Znf_C2H2"/>
</dbReference>
<dbReference type="Gene3D" id="1.10.150.220">
    <property type="entry name" value="CPI-17"/>
    <property type="match status" value="1"/>
</dbReference>
<evidence type="ECO:0000256" key="10">
    <source>
        <dbReference type="SAM" id="MobiDB-lite"/>
    </source>
</evidence>
<dbReference type="SMART" id="SM00355">
    <property type="entry name" value="ZnF_C2H2"/>
    <property type="match status" value="3"/>
</dbReference>
<dbReference type="PANTHER" id="PTHR46144">
    <property type="entry name" value="ZINC FINGER PROTEIN 385B-LIKE"/>
    <property type="match status" value="1"/>
</dbReference>
<dbReference type="WBParaSite" id="SMTH1_32550.1">
    <property type="protein sequence ID" value="SMTH1_32550.1"/>
    <property type="gene ID" value="SMTH1_32550"/>
</dbReference>
<dbReference type="InterPro" id="IPR036236">
    <property type="entry name" value="Znf_C2H2_sf"/>
</dbReference>
<feature type="region of interest" description="Disordered" evidence="10">
    <location>
        <begin position="327"/>
        <end position="349"/>
    </location>
</feature>
<sequence length="374" mass="42346">MTNRSVDDYDCDIDLDEISDLKTNDEKVQTLKEKLKSCPAKQEQIDEFIQNLLRRLKYDTSDQFLLSLEGFNMTQRITSCTVSEVPERLCTSSMDALRISPFTDTLSNKTGDVCRIEHTQFGEVYICRVCNVKCTGKAPFSQHISGSHHRKNCNANTYFCNECNTSLNSSEQYTLHCSGSKHMRNIISSSDNSMSEQFGVEQQFNKSNNVPYFCIPCGLSCSSKEQLDSHFLGKKHKKQCKKYKPSVSGQLSGYVLNEQSNQPIGQPDFFSSMPTLFNTASENSPNFWFPKLVPCIRNIIELESKLTLTNNFSPFLASVTPCSYQERTDSKSDLSPNQQDSGDSSEPKQFCRHGECILMRSLQKSVSWVQPINS</sequence>
<dbReference type="SUPFAM" id="SSF81790">
    <property type="entry name" value="Myosin phosphatase inhibitor 17kDa protein, CPI-17"/>
    <property type="match status" value="1"/>
</dbReference>
<reference evidence="13" key="1">
    <citation type="submission" date="2023-11" db="UniProtKB">
        <authorList>
            <consortium name="WormBaseParasite"/>
        </authorList>
    </citation>
    <scope>IDENTIFICATION</scope>
</reference>
<accession>A0AA85B4I3</accession>
<evidence type="ECO:0000256" key="9">
    <source>
        <dbReference type="ARBA" id="ARBA00023272"/>
    </source>
</evidence>